<name>A0A7D4BCP6_9BACT</name>
<dbReference type="AlphaFoldDB" id="A0A7D4BCP6"/>
<accession>A0A7D4BCP6</accession>
<organism evidence="1 2">
    <name type="scientific">Tenuifilum thalassicum</name>
    <dbReference type="NCBI Taxonomy" id="2590900"/>
    <lineage>
        <taxon>Bacteria</taxon>
        <taxon>Pseudomonadati</taxon>
        <taxon>Bacteroidota</taxon>
        <taxon>Bacteroidia</taxon>
        <taxon>Bacteroidales</taxon>
        <taxon>Tenuifilaceae</taxon>
        <taxon>Tenuifilum</taxon>
    </lineage>
</organism>
<protein>
    <submittedName>
        <fullName evidence="1">Tetratricopeptide repeat protein</fullName>
    </submittedName>
</protein>
<dbReference type="Proteomes" id="UP000500961">
    <property type="component" value="Chromosome"/>
</dbReference>
<dbReference type="EMBL" id="CP041345">
    <property type="protein sequence ID" value="QKG78758.1"/>
    <property type="molecule type" value="Genomic_DNA"/>
</dbReference>
<dbReference type="InterPro" id="IPR011990">
    <property type="entry name" value="TPR-like_helical_dom_sf"/>
</dbReference>
<dbReference type="Pfam" id="PF13432">
    <property type="entry name" value="TPR_16"/>
    <property type="match status" value="1"/>
</dbReference>
<keyword evidence="2" id="KW-1185">Reference proteome</keyword>
<gene>
    <name evidence="1" type="ORF">FHG85_00230</name>
</gene>
<evidence type="ECO:0000313" key="2">
    <source>
        <dbReference type="Proteomes" id="UP000500961"/>
    </source>
</evidence>
<reference evidence="1 2" key="1">
    <citation type="submission" date="2019-07" db="EMBL/GenBank/DDBJ databases">
        <title>Thalassofilum flectens gen. nov., sp. nov., a novel moderate thermophilic anaerobe from a shallow sea hot spring in Kunashir Island (Russia), representing a new family in the order Bacteroidales, and proposal of Thalassofilacea fam. nov.</title>
        <authorList>
            <person name="Kochetkova T.V."/>
            <person name="Podosokorskaya O.A."/>
            <person name="Novikov A."/>
            <person name="Elcheninov A.G."/>
            <person name="Toshchakov S.V."/>
            <person name="Kublanov I.V."/>
        </authorList>
    </citation>
    <scope>NUCLEOTIDE SEQUENCE [LARGE SCALE GENOMIC DNA]</scope>
    <source>
        <strain evidence="1 2">38-H</strain>
    </source>
</reference>
<sequence>MNYYFCMSQKINKMNKFRRFTLVFVGFIFLVSCGVALKNKQLKTEANQAFTNNDYKAALASYEQIIESGKGVAGDIYNKAGISAWELGYTDKAINYLENAKKQKGTDALGYYTLAKAYKKVDNLSREIINLQLCVEAASTELMQDAKADLFDAYVRSENWNLADSLWNDLSPEFKKQLSFSEGYLKVKRNLNDIDEAQKVASEILQKDKKNIEALEFLAQYYYNKADKLYIKEMKAYRRNKTMKQYKRLTKALKQVNVDFKRARGYFETLYKLKPDKKYAKYLGNIYTRFENKQKASYWYKRSK</sequence>
<dbReference type="Gene3D" id="1.25.40.10">
    <property type="entry name" value="Tetratricopeptide repeat domain"/>
    <property type="match status" value="2"/>
</dbReference>
<evidence type="ECO:0000313" key="1">
    <source>
        <dbReference type="EMBL" id="QKG78758.1"/>
    </source>
</evidence>
<dbReference type="KEGG" id="ttz:FHG85_00230"/>
<dbReference type="SUPFAM" id="SSF48452">
    <property type="entry name" value="TPR-like"/>
    <property type="match status" value="1"/>
</dbReference>
<proteinExistence type="predicted"/>